<comment type="caution">
    <text evidence="2">The sequence shown here is derived from an EMBL/GenBank/DDBJ whole genome shotgun (WGS) entry which is preliminary data.</text>
</comment>
<dbReference type="InterPro" id="IPR011051">
    <property type="entry name" value="RmlC_Cupin_sf"/>
</dbReference>
<name>A0ABW3M592_9PSEU</name>
<evidence type="ECO:0000259" key="1">
    <source>
        <dbReference type="Pfam" id="PF07883"/>
    </source>
</evidence>
<gene>
    <name evidence="2" type="ORF">ACFQ1S_09005</name>
</gene>
<evidence type="ECO:0000313" key="3">
    <source>
        <dbReference type="Proteomes" id="UP001597045"/>
    </source>
</evidence>
<dbReference type="Pfam" id="PF07883">
    <property type="entry name" value="Cupin_2"/>
    <property type="match status" value="1"/>
</dbReference>
<dbReference type="Gene3D" id="2.60.120.10">
    <property type="entry name" value="Jelly Rolls"/>
    <property type="match status" value="1"/>
</dbReference>
<dbReference type="InterPro" id="IPR013096">
    <property type="entry name" value="Cupin_2"/>
</dbReference>
<dbReference type="Proteomes" id="UP001597045">
    <property type="component" value="Unassembled WGS sequence"/>
</dbReference>
<dbReference type="SUPFAM" id="SSF51182">
    <property type="entry name" value="RmlC-like cupins"/>
    <property type="match status" value="1"/>
</dbReference>
<accession>A0ABW3M592</accession>
<protein>
    <submittedName>
        <fullName evidence="2">Cupin domain-containing protein</fullName>
    </submittedName>
</protein>
<sequence>MALTTIADAASYDVDGYTFRPLAVPSRGTKELAIWHLEAHPGASSTPHHHDREVIFVVKTGAMAGTVGDQDVHAGPGDAIIVPGETMFSLRNASTTEPATLTVVATVGMQAILDGNVITPPWTV</sequence>
<evidence type="ECO:0000313" key="2">
    <source>
        <dbReference type="EMBL" id="MFD1045693.1"/>
    </source>
</evidence>
<proteinExistence type="predicted"/>
<feature type="domain" description="Cupin type-2" evidence="1">
    <location>
        <begin position="37"/>
        <end position="104"/>
    </location>
</feature>
<dbReference type="InterPro" id="IPR014710">
    <property type="entry name" value="RmlC-like_jellyroll"/>
</dbReference>
<dbReference type="CDD" id="cd02209">
    <property type="entry name" value="cupin_XRE_C"/>
    <property type="match status" value="1"/>
</dbReference>
<keyword evidence="3" id="KW-1185">Reference proteome</keyword>
<organism evidence="2 3">
    <name type="scientific">Kibdelosporangium lantanae</name>
    <dbReference type="NCBI Taxonomy" id="1497396"/>
    <lineage>
        <taxon>Bacteria</taxon>
        <taxon>Bacillati</taxon>
        <taxon>Actinomycetota</taxon>
        <taxon>Actinomycetes</taxon>
        <taxon>Pseudonocardiales</taxon>
        <taxon>Pseudonocardiaceae</taxon>
        <taxon>Kibdelosporangium</taxon>
    </lineage>
</organism>
<dbReference type="EMBL" id="JBHTIS010000382">
    <property type="protein sequence ID" value="MFD1045693.1"/>
    <property type="molecule type" value="Genomic_DNA"/>
</dbReference>
<reference evidence="3" key="1">
    <citation type="journal article" date="2019" name="Int. J. Syst. Evol. Microbiol.">
        <title>The Global Catalogue of Microorganisms (GCM) 10K type strain sequencing project: providing services to taxonomists for standard genome sequencing and annotation.</title>
        <authorList>
            <consortium name="The Broad Institute Genomics Platform"/>
            <consortium name="The Broad Institute Genome Sequencing Center for Infectious Disease"/>
            <person name="Wu L."/>
            <person name="Ma J."/>
        </authorList>
    </citation>
    <scope>NUCLEOTIDE SEQUENCE [LARGE SCALE GENOMIC DNA]</scope>
    <source>
        <strain evidence="3">JCM 31486</strain>
    </source>
</reference>